<gene>
    <name evidence="2" type="ORF">BHK69_04230</name>
</gene>
<dbReference type="KEGG" id="bvv:BHK69_04230"/>
<evidence type="ECO:0000313" key="3">
    <source>
        <dbReference type="Proteomes" id="UP000094969"/>
    </source>
</evidence>
<feature type="region of interest" description="Disordered" evidence="1">
    <location>
        <begin position="115"/>
        <end position="149"/>
    </location>
</feature>
<accession>A0A1D7TXD5</accession>
<dbReference type="Proteomes" id="UP000094969">
    <property type="component" value="Chromosome"/>
</dbReference>
<dbReference type="STRING" id="1526658.BHK69_04230"/>
<organism evidence="2 3">
    <name type="scientific">Bosea vaviloviae</name>
    <dbReference type="NCBI Taxonomy" id="1526658"/>
    <lineage>
        <taxon>Bacteria</taxon>
        <taxon>Pseudomonadati</taxon>
        <taxon>Pseudomonadota</taxon>
        <taxon>Alphaproteobacteria</taxon>
        <taxon>Hyphomicrobiales</taxon>
        <taxon>Boseaceae</taxon>
        <taxon>Bosea</taxon>
    </lineage>
</organism>
<dbReference type="RefSeq" id="WP_069689010.1">
    <property type="nucleotide sequence ID" value="NZ_CP017147.1"/>
</dbReference>
<sequence length="209" mass="22549">MSLRREQITRLKREPSRSRFHVALTLAGALLLAGCSHHYGFGITELPAERGWQPLPIESWVLNDGLSAKAMSFCPRATCTRQGFAALITLEGREADAMEKTLATDPARLARDFAKPASQKPTTKGANKKAKTAKTAESTAPKSTTTVSRFSEDGAHGLLVEIRARDASGKRAVTAILSGRDGSRLNLALGVSPDPDAARNQARAAWRDR</sequence>
<keyword evidence="3" id="KW-1185">Reference proteome</keyword>
<protein>
    <submittedName>
        <fullName evidence="2">Uncharacterized protein</fullName>
    </submittedName>
</protein>
<reference evidence="2 3" key="1">
    <citation type="journal article" date="2015" name="Antonie Van Leeuwenhoek">
        <title>Bosea vaviloviae sp. nov., a new species of slow-growing rhizobia isolated from nodules of the relict species Vavilovia formosa (Stev.) Fed.</title>
        <authorList>
            <person name="Safronova V.I."/>
            <person name="Kuznetsova I.G."/>
            <person name="Sazanova A.L."/>
            <person name="Kimeklis A.K."/>
            <person name="Belimov A.A."/>
            <person name="Andronov E.E."/>
            <person name="Pinaev A.G."/>
            <person name="Chizhevskaya E.P."/>
            <person name="Pukhaev A.R."/>
            <person name="Popov K.P."/>
            <person name="Willems A."/>
            <person name="Tikhonovich I.A."/>
        </authorList>
    </citation>
    <scope>NUCLEOTIDE SEQUENCE [LARGE SCALE GENOMIC DNA]</scope>
    <source>
        <strain evidence="2 3">Vaf18</strain>
    </source>
</reference>
<dbReference type="PROSITE" id="PS51257">
    <property type="entry name" value="PROKAR_LIPOPROTEIN"/>
    <property type="match status" value="1"/>
</dbReference>
<evidence type="ECO:0000313" key="2">
    <source>
        <dbReference type="EMBL" id="AOO79788.1"/>
    </source>
</evidence>
<feature type="compositionally biased region" description="Low complexity" evidence="1">
    <location>
        <begin position="133"/>
        <end position="146"/>
    </location>
</feature>
<evidence type="ECO:0000256" key="1">
    <source>
        <dbReference type="SAM" id="MobiDB-lite"/>
    </source>
</evidence>
<dbReference type="EMBL" id="CP017147">
    <property type="protein sequence ID" value="AOO79788.1"/>
    <property type="molecule type" value="Genomic_DNA"/>
</dbReference>
<dbReference type="OrthoDB" id="8019715at2"/>
<dbReference type="AlphaFoldDB" id="A0A1D7TXD5"/>
<proteinExistence type="predicted"/>
<name>A0A1D7TXD5_9HYPH</name>